<organism evidence="1 2">
    <name type="scientific">Glossina brevipalpis</name>
    <dbReference type="NCBI Taxonomy" id="37001"/>
    <lineage>
        <taxon>Eukaryota</taxon>
        <taxon>Metazoa</taxon>
        <taxon>Ecdysozoa</taxon>
        <taxon>Arthropoda</taxon>
        <taxon>Hexapoda</taxon>
        <taxon>Insecta</taxon>
        <taxon>Pterygota</taxon>
        <taxon>Neoptera</taxon>
        <taxon>Endopterygota</taxon>
        <taxon>Diptera</taxon>
        <taxon>Brachycera</taxon>
        <taxon>Muscomorpha</taxon>
        <taxon>Hippoboscoidea</taxon>
        <taxon>Glossinidae</taxon>
        <taxon>Glossina</taxon>
    </lineage>
</organism>
<dbReference type="Proteomes" id="UP000091820">
    <property type="component" value="Unassembled WGS sequence"/>
</dbReference>
<name>A0A1A9WLG5_9MUSC</name>
<keyword evidence="2" id="KW-1185">Reference proteome</keyword>
<dbReference type="VEuPathDB" id="VectorBase:GBRI023918"/>
<accession>A0A1A9WLG5</accession>
<dbReference type="Gene3D" id="3.60.10.10">
    <property type="entry name" value="Endonuclease/exonuclease/phosphatase"/>
    <property type="match status" value="1"/>
</dbReference>
<protein>
    <submittedName>
        <fullName evidence="1">Uncharacterized protein</fullName>
    </submittedName>
</protein>
<proteinExistence type="predicted"/>
<reference evidence="2" key="1">
    <citation type="submission" date="2014-03" db="EMBL/GenBank/DDBJ databases">
        <authorList>
            <person name="Aksoy S."/>
            <person name="Warren W."/>
            <person name="Wilson R.K."/>
        </authorList>
    </citation>
    <scope>NUCLEOTIDE SEQUENCE [LARGE SCALE GENOMIC DNA]</scope>
    <source>
        <strain evidence="2">IAEA</strain>
    </source>
</reference>
<reference evidence="1" key="2">
    <citation type="submission" date="2020-05" db="UniProtKB">
        <authorList>
            <consortium name="EnsemblMetazoa"/>
        </authorList>
    </citation>
    <scope>IDENTIFICATION</scope>
    <source>
        <strain evidence="1">IAEA</strain>
    </source>
</reference>
<sequence>MMDNFDLYNGGLNMEIALKIIILMLESSNKSKIDYLNYLLFIDIICITETRFKPHIDDRFCAISSFNVVRPATAYSNPTHGIAFCIKQYINSKKCGDDSIVEYHGIEISGNNSKCLVMCVYNPNRCYYLDNVFIALDEVSVV</sequence>
<dbReference type="SUPFAM" id="SSF56219">
    <property type="entry name" value="DNase I-like"/>
    <property type="match status" value="1"/>
</dbReference>
<dbReference type="InterPro" id="IPR036691">
    <property type="entry name" value="Endo/exonu/phosph_ase_sf"/>
</dbReference>
<evidence type="ECO:0000313" key="2">
    <source>
        <dbReference type="Proteomes" id="UP000091820"/>
    </source>
</evidence>
<dbReference type="EnsemblMetazoa" id="GBRI023918-RA">
    <property type="protein sequence ID" value="GBRI023918-PA"/>
    <property type="gene ID" value="GBRI023918"/>
</dbReference>
<dbReference type="AlphaFoldDB" id="A0A1A9WLG5"/>
<evidence type="ECO:0000313" key="1">
    <source>
        <dbReference type="EnsemblMetazoa" id="GBRI023918-PA"/>
    </source>
</evidence>